<accession>A0ABD1E046</accession>
<dbReference type="Pfam" id="PF00858">
    <property type="entry name" value="ASC"/>
    <property type="match status" value="1"/>
</dbReference>
<reference evidence="14 15" key="1">
    <citation type="submission" date="2024-05" db="EMBL/GenBank/DDBJ databases">
        <title>Culex pipiens pipiens assembly and annotation.</title>
        <authorList>
            <person name="Alout H."/>
            <person name="Durand T."/>
        </authorList>
    </citation>
    <scope>NUCLEOTIDE SEQUENCE [LARGE SCALE GENOMIC DNA]</scope>
    <source>
        <strain evidence="14">HA-2024</strain>
        <tissue evidence="14">Whole body</tissue>
    </source>
</reference>
<evidence type="ECO:0000256" key="7">
    <source>
        <dbReference type="ARBA" id="ARBA00023053"/>
    </source>
</evidence>
<evidence type="ECO:0000313" key="14">
    <source>
        <dbReference type="EMBL" id="KAL1404720.1"/>
    </source>
</evidence>
<evidence type="ECO:0000256" key="4">
    <source>
        <dbReference type="ARBA" id="ARBA00022461"/>
    </source>
</evidence>
<evidence type="ECO:0000256" key="1">
    <source>
        <dbReference type="ARBA" id="ARBA00004141"/>
    </source>
</evidence>
<dbReference type="GO" id="GO:0016020">
    <property type="term" value="C:membrane"/>
    <property type="evidence" value="ECO:0007669"/>
    <property type="project" value="UniProtKB-SubCell"/>
</dbReference>
<gene>
    <name evidence="14" type="ORF">pipiens_005246</name>
</gene>
<evidence type="ECO:0000256" key="13">
    <source>
        <dbReference type="SAM" id="Phobius"/>
    </source>
</evidence>
<evidence type="ECO:0000313" key="15">
    <source>
        <dbReference type="Proteomes" id="UP001562425"/>
    </source>
</evidence>
<dbReference type="AlphaFoldDB" id="A0ABD1E046"/>
<dbReference type="EMBL" id="JBEHCU010000093">
    <property type="protein sequence ID" value="KAL1404720.1"/>
    <property type="molecule type" value="Genomic_DNA"/>
</dbReference>
<feature type="transmembrane region" description="Helical" evidence="13">
    <location>
        <begin position="523"/>
        <end position="548"/>
    </location>
</feature>
<keyword evidence="10 12" id="KW-0739">Sodium transport</keyword>
<comment type="subcellular location">
    <subcellularLocation>
        <location evidence="1">Membrane</location>
        <topology evidence="1">Multi-pass membrane protein</topology>
    </subcellularLocation>
</comment>
<evidence type="ECO:0000256" key="3">
    <source>
        <dbReference type="ARBA" id="ARBA00022448"/>
    </source>
</evidence>
<dbReference type="PRINTS" id="PR01078">
    <property type="entry name" value="AMINACHANNEL"/>
</dbReference>
<keyword evidence="9 13" id="KW-0472">Membrane</keyword>
<keyword evidence="7" id="KW-0915">Sodium</keyword>
<organism evidence="14 15">
    <name type="scientific">Culex pipiens pipiens</name>
    <name type="common">Northern house mosquito</name>
    <dbReference type="NCBI Taxonomy" id="38569"/>
    <lineage>
        <taxon>Eukaryota</taxon>
        <taxon>Metazoa</taxon>
        <taxon>Ecdysozoa</taxon>
        <taxon>Arthropoda</taxon>
        <taxon>Hexapoda</taxon>
        <taxon>Insecta</taxon>
        <taxon>Pterygota</taxon>
        <taxon>Neoptera</taxon>
        <taxon>Endopterygota</taxon>
        <taxon>Diptera</taxon>
        <taxon>Nematocera</taxon>
        <taxon>Culicoidea</taxon>
        <taxon>Culicidae</taxon>
        <taxon>Culicinae</taxon>
        <taxon>Culicini</taxon>
        <taxon>Culex</taxon>
        <taxon>Culex</taxon>
    </lineage>
</organism>
<dbReference type="GO" id="GO:0005272">
    <property type="term" value="F:sodium channel activity"/>
    <property type="evidence" value="ECO:0007669"/>
    <property type="project" value="UniProtKB-KW"/>
</dbReference>
<keyword evidence="15" id="KW-1185">Reference proteome</keyword>
<keyword evidence="11 12" id="KW-0407">Ion channel</keyword>
<dbReference type="Proteomes" id="UP001562425">
    <property type="component" value="Unassembled WGS sequence"/>
</dbReference>
<name>A0ABD1E046_CULPP</name>
<evidence type="ECO:0000256" key="8">
    <source>
        <dbReference type="ARBA" id="ARBA00023065"/>
    </source>
</evidence>
<evidence type="ECO:0000256" key="12">
    <source>
        <dbReference type="RuleBase" id="RU000679"/>
    </source>
</evidence>
<dbReference type="PANTHER" id="PTHR11690:SF288">
    <property type="entry name" value="AMILORIDE-SENSITIVE NA+ CHANNEL-RELATED"/>
    <property type="match status" value="1"/>
</dbReference>
<evidence type="ECO:0000256" key="10">
    <source>
        <dbReference type="ARBA" id="ARBA00023201"/>
    </source>
</evidence>
<dbReference type="InterPro" id="IPR020903">
    <property type="entry name" value="ENaC_CS"/>
</dbReference>
<keyword evidence="5 12" id="KW-0812">Transmembrane</keyword>
<dbReference type="Gene3D" id="2.60.470.10">
    <property type="entry name" value="Acid-sensing ion channels like domains"/>
    <property type="match status" value="1"/>
</dbReference>
<keyword evidence="4 12" id="KW-0894">Sodium channel</keyword>
<dbReference type="Gene3D" id="1.10.287.770">
    <property type="entry name" value="YojJ-like"/>
    <property type="match status" value="1"/>
</dbReference>
<protein>
    <recommendedName>
        <fullName evidence="16">Pickpocket</fullName>
    </recommendedName>
</protein>
<evidence type="ECO:0000256" key="5">
    <source>
        <dbReference type="ARBA" id="ARBA00022692"/>
    </source>
</evidence>
<sequence>MYHFDWLEDQVREFPLLYRKPSPRKKSQPAPTVVHKELSSTKKLTKIRSGLKDLFMEFCRHSTIHGISHIGSRHRTLFEKFWWVAVFMLSMYGCGKLIDGMYRKWDENPVIVTFDEKVTPVWAIPFPAVTICSETKVVRSKVNFTELFLRFAYGEGVKLNQTEMDLLLATLQLCDEWFFTRPEYDHKYDNYKTRESIVKILHQISLTPNDTMYHCWENGVPCKLSFTESITEEGICMTFNGLKSDEMFRTEYLHSDYEYRLETKSGAHWSLEDGYAAGSDVFSYPFRGMGSGFQAGMYVQLMSTKSDLEYHCRESQGFKVLLHSPGDYPQVSTKFIRVTLGRDIAVAVKPQIISTEEALHDYQPDRRQCLFNRERQLKFFRVYSQSNCELECLTNFTLVSCGCVPYWMPRSNQTRCCETYELKCVLTAQKNLMLLNAQTQIQQQPDNNNSCDCLPACNSIHYDAEITQSIFNFKETMKLRLGPANISYEDIVENKILSKLEIYFKDVQFITSKRTEMYGLTDFIASCGGILGLCMGVSLLSLVELLYFMTIRPIMLIKNTMRRKVKIVQVESFQ</sequence>
<evidence type="ECO:0000256" key="6">
    <source>
        <dbReference type="ARBA" id="ARBA00022989"/>
    </source>
</evidence>
<proteinExistence type="inferred from homology"/>
<keyword evidence="3 12" id="KW-0813">Transport</keyword>
<keyword evidence="8 12" id="KW-0406">Ion transport</keyword>
<evidence type="ECO:0008006" key="16">
    <source>
        <dbReference type="Google" id="ProtNLM"/>
    </source>
</evidence>
<evidence type="ECO:0000256" key="2">
    <source>
        <dbReference type="ARBA" id="ARBA00007193"/>
    </source>
</evidence>
<evidence type="ECO:0000256" key="11">
    <source>
        <dbReference type="ARBA" id="ARBA00023303"/>
    </source>
</evidence>
<dbReference type="InterPro" id="IPR001873">
    <property type="entry name" value="ENaC"/>
</dbReference>
<dbReference type="PANTHER" id="PTHR11690">
    <property type="entry name" value="AMILORIDE-SENSITIVE SODIUM CHANNEL-RELATED"/>
    <property type="match status" value="1"/>
</dbReference>
<evidence type="ECO:0000256" key="9">
    <source>
        <dbReference type="ARBA" id="ARBA00023136"/>
    </source>
</evidence>
<comment type="caution">
    <text evidence="14">The sequence shown here is derived from an EMBL/GenBank/DDBJ whole genome shotgun (WGS) entry which is preliminary data.</text>
</comment>
<dbReference type="PROSITE" id="PS01206">
    <property type="entry name" value="ASC"/>
    <property type="match status" value="1"/>
</dbReference>
<keyword evidence="6 13" id="KW-1133">Transmembrane helix</keyword>
<comment type="similarity">
    <text evidence="2 12">Belongs to the amiloride-sensitive sodium channel (TC 1.A.6) family.</text>
</comment>